<dbReference type="EMBL" id="CP019288">
    <property type="protein sequence ID" value="QHI37868.1"/>
    <property type="molecule type" value="Genomic_DNA"/>
</dbReference>
<accession>A0A7L4ZMC3</accession>
<name>A0A7L4ZMC3_9FLAO</name>
<dbReference type="KEGG" id="kan:IMCC3317_32510"/>
<dbReference type="RefSeq" id="WP_160130456.1">
    <property type="nucleotide sequence ID" value="NZ_CP019288.1"/>
</dbReference>
<reference evidence="1 2" key="1">
    <citation type="journal article" date="2013" name="Int. J. Syst. Evol. Microbiol.">
        <title>Kordia antarctica sp. nov., isolated from Antarctic seawater.</title>
        <authorList>
            <person name="Baek K."/>
            <person name="Choi A."/>
            <person name="Kang I."/>
            <person name="Lee K."/>
            <person name="Cho J.C."/>
        </authorList>
    </citation>
    <scope>NUCLEOTIDE SEQUENCE [LARGE SCALE GENOMIC DNA]</scope>
    <source>
        <strain evidence="1 2">IMCC3317</strain>
    </source>
</reference>
<dbReference type="AlphaFoldDB" id="A0A7L4ZMC3"/>
<evidence type="ECO:0000313" key="2">
    <source>
        <dbReference type="Proteomes" id="UP000464657"/>
    </source>
</evidence>
<proteinExistence type="predicted"/>
<organism evidence="1 2">
    <name type="scientific">Kordia antarctica</name>
    <dbReference type="NCBI Taxonomy" id="1218801"/>
    <lineage>
        <taxon>Bacteria</taxon>
        <taxon>Pseudomonadati</taxon>
        <taxon>Bacteroidota</taxon>
        <taxon>Flavobacteriia</taxon>
        <taxon>Flavobacteriales</taxon>
        <taxon>Flavobacteriaceae</taxon>
        <taxon>Kordia</taxon>
    </lineage>
</organism>
<protein>
    <submittedName>
        <fullName evidence="1">Uncharacterized protein</fullName>
    </submittedName>
</protein>
<dbReference type="Proteomes" id="UP000464657">
    <property type="component" value="Chromosome"/>
</dbReference>
<evidence type="ECO:0000313" key="1">
    <source>
        <dbReference type="EMBL" id="QHI37868.1"/>
    </source>
</evidence>
<sequence length="69" mass="7784">MKKQNLKNLRLNKSKIANFKSVVGGRPNKSFYETECDDCSPSEQTNCLNCDKTAPNHACTTFIDCTYDC</sequence>
<gene>
    <name evidence="1" type="ORF">IMCC3317_32510</name>
</gene>
<keyword evidence="2" id="KW-1185">Reference proteome</keyword>